<dbReference type="InterPro" id="IPR011041">
    <property type="entry name" value="Quinoprot_gluc/sorb_DH_b-prop"/>
</dbReference>
<gene>
    <name evidence="2" type="ORF">BXY53_2181</name>
</gene>
<name>A0A397PGL2_9HYPH</name>
<evidence type="ECO:0000259" key="1">
    <source>
        <dbReference type="Pfam" id="PF07995"/>
    </source>
</evidence>
<comment type="caution">
    <text evidence="2">The sequence shown here is derived from an EMBL/GenBank/DDBJ whole genome shotgun (WGS) entry which is preliminary data.</text>
</comment>
<evidence type="ECO:0000313" key="3">
    <source>
        <dbReference type="Proteomes" id="UP000266273"/>
    </source>
</evidence>
<dbReference type="InterPro" id="IPR011042">
    <property type="entry name" value="6-blade_b-propeller_TolB-like"/>
</dbReference>
<dbReference type="Proteomes" id="UP000266273">
    <property type="component" value="Unassembled WGS sequence"/>
</dbReference>
<dbReference type="AlphaFoldDB" id="A0A397PGL2"/>
<dbReference type="Pfam" id="PF07995">
    <property type="entry name" value="GSDH"/>
    <property type="match status" value="1"/>
</dbReference>
<dbReference type="RefSeq" id="WP_245410444.1">
    <property type="nucleotide sequence ID" value="NZ_QXDF01000002.1"/>
</dbReference>
<accession>A0A397PGL2</accession>
<feature type="domain" description="Glucose/Sorbosone dehydrogenase" evidence="1">
    <location>
        <begin position="55"/>
        <end position="384"/>
    </location>
</feature>
<evidence type="ECO:0000313" key="2">
    <source>
        <dbReference type="EMBL" id="RIA47623.1"/>
    </source>
</evidence>
<protein>
    <submittedName>
        <fullName evidence="2">Glucose/arabinose dehydrogenase</fullName>
    </submittedName>
</protein>
<dbReference type="SUPFAM" id="SSF50952">
    <property type="entry name" value="Soluble quinoprotein glucose dehydrogenase"/>
    <property type="match status" value="1"/>
</dbReference>
<dbReference type="PANTHER" id="PTHR19328:SF75">
    <property type="entry name" value="ALDOSE SUGAR DEHYDROGENASE YLII"/>
    <property type="match status" value="1"/>
</dbReference>
<dbReference type="InterPro" id="IPR012938">
    <property type="entry name" value="Glc/Sorbosone_DH"/>
</dbReference>
<dbReference type="EMBL" id="QXDF01000002">
    <property type="protein sequence ID" value="RIA47623.1"/>
    <property type="molecule type" value="Genomic_DNA"/>
</dbReference>
<keyword evidence="3" id="KW-1185">Reference proteome</keyword>
<sequence>MADLSNSSPARGTSRFASVITFALLAAVLWRGPAVAEVYQSEQHDYRVVTVASGLAHPWGMAFLPGGEMLVTERDGRLRVVRDGNLDPEPVSGLPRMMVGGQGGLLDVALDPDYEQNGLIYFAYAGGRPGNAGTEVARARLDLDAMTLRDVETIFAVEPKTPGGAHYGGRLQFHPDGTLFVTLGDRYSYMDQAQSLENHLGTIVRINPDGSVPEDNPFVGREDAQPEIYTYGNRNVQGIALRPGTSTIWFHEHGPRGGDELNILQAGVNYGWPEITYGIDYSGAIISEKTEAPGMEQPVVYWDPSIAPSGMTFYNGEAFPNWRGDIFLGALAHQHLRRLEMEGNEVIGQEELLTALNARIRDVVEGPDGMLYVLTDAANGRILRLEPAEE</sequence>
<dbReference type="Gene3D" id="2.120.10.30">
    <property type="entry name" value="TolB, C-terminal domain"/>
    <property type="match status" value="1"/>
</dbReference>
<dbReference type="PANTHER" id="PTHR19328">
    <property type="entry name" value="HEDGEHOG-INTERACTING PROTEIN"/>
    <property type="match status" value="1"/>
</dbReference>
<organism evidence="2 3">
    <name type="scientific">Dichotomicrobium thermohalophilum</name>
    <dbReference type="NCBI Taxonomy" id="933063"/>
    <lineage>
        <taxon>Bacteria</taxon>
        <taxon>Pseudomonadati</taxon>
        <taxon>Pseudomonadota</taxon>
        <taxon>Alphaproteobacteria</taxon>
        <taxon>Hyphomicrobiales</taxon>
        <taxon>Hyphomicrobiaceae</taxon>
        <taxon>Dichotomicrobium</taxon>
    </lineage>
</organism>
<proteinExistence type="predicted"/>
<reference evidence="2 3" key="1">
    <citation type="submission" date="2018-08" db="EMBL/GenBank/DDBJ databases">
        <title>Genomic Encyclopedia of Archaeal and Bacterial Type Strains, Phase II (KMG-II): from individual species to whole genera.</title>
        <authorList>
            <person name="Goeker M."/>
        </authorList>
    </citation>
    <scope>NUCLEOTIDE SEQUENCE [LARGE SCALE GENOMIC DNA]</scope>
    <source>
        <strain evidence="2 3">DSM 5002</strain>
    </source>
</reference>